<organism evidence="2 3">
    <name type="scientific">Ciona savignyi</name>
    <name type="common">Pacific transparent sea squirt</name>
    <dbReference type="NCBI Taxonomy" id="51511"/>
    <lineage>
        <taxon>Eukaryota</taxon>
        <taxon>Metazoa</taxon>
        <taxon>Chordata</taxon>
        <taxon>Tunicata</taxon>
        <taxon>Ascidiacea</taxon>
        <taxon>Phlebobranchia</taxon>
        <taxon>Cionidae</taxon>
        <taxon>Ciona</taxon>
    </lineage>
</organism>
<name>H2Z459_CIOSA</name>
<dbReference type="eggNOG" id="KOG1777">
    <property type="taxonomic scope" value="Eukaryota"/>
</dbReference>
<proteinExistence type="predicted"/>
<dbReference type="CDD" id="cd22106">
    <property type="entry name" value="F-box_FBXO36"/>
    <property type="match status" value="1"/>
</dbReference>
<reference evidence="2" key="3">
    <citation type="submission" date="2025-09" db="UniProtKB">
        <authorList>
            <consortium name="Ensembl"/>
        </authorList>
    </citation>
    <scope>IDENTIFICATION</scope>
</reference>
<evidence type="ECO:0000313" key="3">
    <source>
        <dbReference type="Proteomes" id="UP000007875"/>
    </source>
</evidence>
<protein>
    <recommendedName>
        <fullName evidence="1">F-box domain-containing protein</fullName>
    </recommendedName>
</protein>
<reference evidence="3" key="1">
    <citation type="submission" date="2003-08" db="EMBL/GenBank/DDBJ databases">
        <authorList>
            <person name="Birren B."/>
            <person name="Nusbaum C."/>
            <person name="Abebe A."/>
            <person name="Abouelleil A."/>
            <person name="Adekoya E."/>
            <person name="Ait-zahra M."/>
            <person name="Allen N."/>
            <person name="Allen T."/>
            <person name="An P."/>
            <person name="Anderson M."/>
            <person name="Anderson S."/>
            <person name="Arachchi H."/>
            <person name="Armbruster J."/>
            <person name="Bachantsang P."/>
            <person name="Baldwin J."/>
            <person name="Barry A."/>
            <person name="Bayul T."/>
            <person name="Blitshsteyn B."/>
            <person name="Bloom T."/>
            <person name="Blye J."/>
            <person name="Boguslavskiy L."/>
            <person name="Borowsky M."/>
            <person name="Boukhgalter B."/>
            <person name="Brunache A."/>
            <person name="Butler J."/>
            <person name="Calixte N."/>
            <person name="Calvo S."/>
            <person name="Camarata J."/>
            <person name="Campo K."/>
            <person name="Chang J."/>
            <person name="Cheshatsang Y."/>
            <person name="Citroen M."/>
            <person name="Collymore A."/>
            <person name="Considine T."/>
            <person name="Cook A."/>
            <person name="Cooke P."/>
            <person name="Corum B."/>
            <person name="Cuomo C."/>
            <person name="David R."/>
            <person name="Dawoe T."/>
            <person name="Degray S."/>
            <person name="Dodge S."/>
            <person name="Dooley K."/>
            <person name="Dorje P."/>
            <person name="Dorjee K."/>
            <person name="Dorris L."/>
            <person name="Duffey N."/>
            <person name="Dupes A."/>
            <person name="Elkins T."/>
            <person name="Engels R."/>
            <person name="Erickson J."/>
            <person name="Farina A."/>
            <person name="Faro S."/>
            <person name="Ferreira P."/>
            <person name="Fischer H."/>
            <person name="Fitzgerald M."/>
            <person name="Foley K."/>
            <person name="Gage D."/>
            <person name="Galagan J."/>
            <person name="Gearin G."/>
            <person name="Gnerre S."/>
            <person name="Gnirke A."/>
            <person name="Goyette A."/>
            <person name="Graham J."/>
            <person name="Grandbois E."/>
            <person name="Gyaltsen K."/>
            <person name="Hafez N."/>
            <person name="Hagopian D."/>
            <person name="Hagos B."/>
            <person name="Hall J."/>
            <person name="Hatcher B."/>
            <person name="Heller A."/>
            <person name="Higgins H."/>
            <person name="Honan T."/>
            <person name="Horn A."/>
            <person name="Houde N."/>
            <person name="Hughes L."/>
            <person name="Hulme W."/>
            <person name="Husby E."/>
            <person name="Iliev I."/>
            <person name="Jaffe D."/>
            <person name="Jones C."/>
            <person name="Kamal M."/>
            <person name="Kamat A."/>
            <person name="Kamvysselis M."/>
            <person name="Karlsson E."/>
            <person name="Kells C."/>
            <person name="Kieu A."/>
            <person name="Kisner P."/>
            <person name="Kodira C."/>
            <person name="Kulbokas E."/>
            <person name="Labutti K."/>
            <person name="Lama D."/>
            <person name="Landers T."/>
            <person name="Leger J."/>
            <person name="Levine S."/>
            <person name="Lewis D."/>
            <person name="Lewis T."/>
            <person name="Lindblad-toh K."/>
            <person name="Liu X."/>
            <person name="Lokyitsang T."/>
            <person name="Lokyitsang Y."/>
            <person name="Lucien O."/>
            <person name="Lui A."/>
            <person name="Ma L.J."/>
            <person name="Mabbitt R."/>
            <person name="Macdonald J."/>
            <person name="Maclean C."/>
            <person name="Major J."/>
            <person name="Manning J."/>
            <person name="Marabella R."/>
            <person name="Maru K."/>
            <person name="Matthews C."/>
            <person name="Mauceli E."/>
            <person name="Mccarthy M."/>
            <person name="Mcdonough S."/>
            <person name="Mcghee T."/>
            <person name="Meldrim J."/>
            <person name="Meneus L."/>
            <person name="Mesirov J."/>
            <person name="Mihalev A."/>
            <person name="Mihova T."/>
            <person name="Mikkelsen T."/>
            <person name="Mlenga V."/>
            <person name="Moru K."/>
            <person name="Mozes J."/>
            <person name="Mulrain L."/>
            <person name="Munson G."/>
            <person name="Naylor J."/>
            <person name="Newes C."/>
            <person name="Nguyen C."/>
            <person name="Nguyen N."/>
            <person name="Nguyen T."/>
            <person name="Nicol R."/>
            <person name="Nielsen C."/>
            <person name="Nizzari M."/>
            <person name="Norbu C."/>
            <person name="Norbu N."/>
            <person name="O'donnell P."/>
            <person name="Okoawo O."/>
            <person name="O'leary S."/>
            <person name="Omotosho B."/>
            <person name="O'neill K."/>
            <person name="Osman S."/>
            <person name="Parker S."/>
            <person name="Perrin D."/>
            <person name="Phunkhang P."/>
            <person name="Piqani B."/>
            <person name="Purcell S."/>
            <person name="Rachupka T."/>
            <person name="Ramasamy U."/>
            <person name="Rameau R."/>
            <person name="Ray V."/>
            <person name="Raymond C."/>
            <person name="Retta R."/>
            <person name="Richardson S."/>
            <person name="Rise C."/>
            <person name="Rodriguez J."/>
            <person name="Rogers J."/>
            <person name="Rogov P."/>
            <person name="Rutman M."/>
            <person name="Schupbach R."/>
            <person name="Seaman C."/>
            <person name="Settipalli S."/>
            <person name="Sharpe T."/>
            <person name="Sheridan J."/>
            <person name="Sherpa N."/>
            <person name="Shi J."/>
            <person name="Smirnov S."/>
            <person name="Smith C."/>
            <person name="Sougnez C."/>
            <person name="Spencer B."/>
            <person name="Stalker J."/>
            <person name="Stange-thomann N."/>
            <person name="Stavropoulos S."/>
            <person name="Stetson K."/>
            <person name="Stone C."/>
            <person name="Stone S."/>
            <person name="Stubbs M."/>
            <person name="Talamas J."/>
            <person name="Tchuinga P."/>
            <person name="Tenzing P."/>
            <person name="Tesfaye S."/>
            <person name="Theodore J."/>
            <person name="Thoulutsang Y."/>
            <person name="Topham K."/>
            <person name="Towey S."/>
            <person name="Tsamla T."/>
            <person name="Tsomo N."/>
            <person name="Vallee D."/>
            <person name="Vassiliev H."/>
            <person name="Venkataraman V."/>
            <person name="Vinson J."/>
            <person name="Vo A."/>
            <person name="Wade C."/>
            <person name="Wang S."/>
            <person name="Wangchuk T."/>
            <person name="Wangdi T."/>
            <person name="Whittaker C."/>
            <person name="Wilkinson J."/>
            <person name="Wu Y."/>
            <person name="Wyman D."/>
            <person name="Yadav S."/>
            <person name="Yang S."/>
            <person name="Yang X."/>
            <person name="Yeager S."/>
            <person name="Yee E."/>
            <person name="Young G."/>
            <person name="Zainoun J."/>
            <person name="Zembeck L."/>
            <person name="Zimmer A."/>
            <person name="Zody M."/>
            <person name="Lander E."/>
        </authorList>
    </citation>
    <scope>NUCLEOTIDE SEQUENCE [LARGE SCALE GENOMIC DNA]</scope>
</reference>
<dbReference type="GeneTree" id="ENSGT00390000001015"/>
<dbReference type="AlphaFoldDB" id="H2Z459"/>
<dbReference type="HOGENOM" id="CLU_108656_0_0_1"/>
<dbReference type="Proteomes" id="UP000007875">
    <property type="component" value="Unassembled WGS sequence"/>
</dbReference>
<evidence type="ECO:0000313" key="2">
    <source>
        <dbReference type="Ensembl" id="ENSCSAVP00000012371.1"/>
    </source>
</evidence>
<keyword evidence="3" id="KW-1185">Reference proteome</keyword>
<accession>H2Z459</accession>
<dbReference type="Gene3D" id="1.20.1280.50">
    <property type="match status" value="1"/>
</dbReference>
<dbReference type="OMA" id="CNSDELW"/>
<feature type="domain" description="F-box" evidence="1">
    <location>
        <begin position="104"/>
        <end position="141"/>
    </location>
</feature>
<dbReference type="Pfam" id="PF12937">
    <property type="entry name" value="F-box-like"/>
    <property type="match status" value="1"/>
</dbReference>
<dbReference type="InterPro" id="IPR036047">
    <property type="entry name" value="F-box-like_dom_sf"/>
</dbReference>
<dbReference type="STRING" id="51511.ENSCSAVP00000012371"/>
<dbReference type="InterPro" id="IPR001810">
    <property type="entry name" value="F-box_dom"/>
</dbReference>
<sequence length="193" mass="22539">MKPLFENGELLSVSEQAPSPSKDFVNMVVTLNHVIWRYWKISPHCLKSDTSVAPTETKESHEDFIHDLDLHSEVKRVFGEHMLVYVKELCTGHFDYFVRLSNSLQILIMSYMELEDIASLSQTNRHFHQLCNTEQLWEHIVESHCDTITPEMKLFAGEVGWKHVFFTNKLQLRAQIRRHQKRALFASASNDQP</sequence>
<dbReference type="InParanoid" id="H2Z459"/>
<evidence type="ECO:0000259" key="1">
    <source>
        <dbReference type="Pfam" id="PF12937"/>
    </source>
</evidence>
<dbReference type="SUPFAM" id="SSF81383">
    <property type="entry name" value="F-box domain"/>
    <property type="match status" value="1"/>
</dbReference>
<dbReference type="Ensembl" id="ENSCSAVT00000012514.1">
    <property type="protein sequence ID" value="ENSCSAVP00000012371.1"/>
    <property type="gene ID" value="ENSCSAVG00000007276.1"/>
</dbReference>
<reference evidence="2" key="2">
    <citation type="submission" date="2025-08" db="UniProtKB">
        <authorList>
            <consortium name="Ensembl"/>
        </authorList>
    </citation>
    <scope>IDENTIFICATION</scope>
</reference>